<reference evidence="1 2" key="1">
    <citation type="submission" date="2021-12" db="EMBL/GenBank/DDBJ databases">
        <title>Discovery of the Pendulisporaceae a myxobacterial family with distinct sporulation behavior and unique specialized metabolism.</title>
        <authorList>
            <person name="Garcia R."/>
            <person name="Popoff A."/>
            <person name="Bader C.D."/>
            <person name="Loehr J."/>
            <person name="Walesch S."/>
            <person name="Walt C."/>
            <person name="Boldt J."/>
            <person name="Bunk B."/>
            <person name="Haeckl F.J.F.P.J."/>
            <person name="Gunesch A.P."/>
            <person name="Birkelbach J."/>
            <person name="Nuebel U."/>
            <person name="Pietschmann T."/>
            <person name="Bach T."/>
            <person name="Mueller R."/>
        </authorList>
    </citation>
    <scope>NUCLEOTIDE SEQUENCE [LARGE SCALE GENOMIC DNA]</scope>
    <source>
        <strain evidence="1 2">MSr11954</strain>
    </source>
</reference>
<name>A0ABZ2M222_9BACT</name>
<organism evidence="1 2">
    <name type="scientific">Pendulispora albinea</name>
    <dbReference type="NCBI Taxonomy" id="2741071"/>
    <lineage>
        <taxon>Bacteria</taxon>
        <taxon>Pseudomonadati</taxon>
        <taxon>Myxococcota</taxon>
        <taxon>Myxococcia</taxon>
        <taxon>Myxococcales</taxon>
        <taxon>Sorangiineae</taxon>
        <taxon>Pendulisporaceae</taxon>
        <taxon>Pendulispora</taxon>
    </lineage>
</organism>
<dbReference type="RefSeq" id="WP_394825012.1">
    <property type="nucleotide sequence ID" value="NZ_CP089984.1"/>
</dbReference>
<dbReference type="EMBL" id="CP089984">
    <property type="protein sequence ID" value="WXB15386.1"/>
    <property type="molecule type" value="Genomic_DNA"/>
</dbReference>
<evidence type="ECO:0000313" key="2">
    <source>
        <dbReference type="Proteomes" id="UP001370348"/>
    </source>
</evidence>
<accession>A0ABZ2M222</accession>
<sequence>MSAPKIKTGDCVRVRPELVGVVSSTVDMMGEGRIRVHPCDGTPSTWVDPSTVVRLDLRSGVEVTGRVAEIASFATAGSKIAAAIAERILYRDVLHAIATGEVHDAAALAREALSAEEARGLS</sequence>
<evidence type="ECO:0000313" key="1">
    <source>
        <dbReference type="EMBL" id="WXB15386.1"/>
    </source>
</evidence>
<protein>
    <submittedName>
        <fullName evidence="1">Uncharacterized protein</fullName>
    </submittedName>
</protein>
<keyword evidence="2" id="KW-1185">Reference proteome</keyword>
<proteinExistence type="predicted"/>
<dbReference type="Proteomes" id="UP001370348">
    <property type="component" value="Chromosome"/>
</dbReference>
<gene>
    <name evidence="1" type="ORF">LZC94_47145</name>
</gene>